<protein>
    <submittedName>
        <fullName evidence="4">Uncharacterized protein</fullName>
    </submittedName>
</protein>
<dbReference type="PANTHER" id="PTHR23352:SF2">
    <property type="entry name" value="NEURAL PROLIFERATION DIFFERENTIATION AND CONTROL PROTEIN 1"/>
    <property type="match status" value="1"/>
</dbReference>
<name>A0A811LIZ2_9BILA</name>
<evidence type="ECO:0000313" key="5">
    <source>
        <dbReference type="Proteomes" id="UP000614601"/>
    </source>
</evidence>
<dbReference type="InterPro" id="IPR009635">
    <property type="entry name" value="NPDC1"/>
</dbReference>
<evidence type="ECO:0000256" key="2">
    <source>
        <dbReference type="SAM" id="Phobius"/>
    </source>
</evidence>
<feature type="compositionally biased region" description="Low complexity" evidence="1">
    <location>
        <begin position="126"/>
        <end position="138"/>
    </location>
</feature>
<feature type="transmembrane region" description="Helical" evidence="2">
    <location>
        <begin position="230"/>
        <end position="254"/>
    </location>
</feature>
<organism evidence="4 5">
    <name type="scientific">Bursaphelenchus okinawaensis</name>
    <dbReference type="NCBI Taxonomy" id="465554"/>
    <lineage>
        <taxon>Eukaryota</taxon>
        <taxon>Metazoa</taxon>
        <taxon>Ecdysozoa</taxon>
        <taxon>Nematoda</taxon>
        <taxon>Chromadorea</taxon>
        <taxon>Rhabditida</taxon>
        <taxon>Tylenchina</taxon>
        <taxon>Tylenchomorpha</taxon>
        <taxon>Aphelenchoidea</taxon>
        <taxon>Aphelenchoididae</taxon>
        <taxon>Bursaphelenchus</taxon>
    </lineage>
</organism>
<dbReference type="AlphaFoldDB" id="A0A811LIZ2"/>
<accession>A0A811LIZ2</accession>
<dbReference type="PANTHER" id="PTHR23352">
    <property type="entry name" value="NEURAL PROLIFERATION DIFFERENTIATION AND CONTROL PROTEIN-1 NPDC-1 PROTEIN"/>
    <property type="match status" value="1"/>
</dbReference>
<dbReference type="EMBL" id="CAJFDH010000006">
    <property type="protein sequence ID" value="CAD5227452.1"/>
    <property type="molecule type" value="Genomic_DNA"/>
</dbReference>
<evidence type="ECO:0000313" key="4">
    <source>
        <dbReference type="EMBL" id="CAD5227452.1"/>
    </source>
</evidence>
<feature type="region of interest" description="Disordered" evidence="1">
    <location>
        <begin position="315"/>
        <end position="367"/>
    </location>
</feature>
<evidence type="ECO:0000256" key="3">
    <source>
        <dbReference type="SAM" id="SignalP"/>
    </source>
</evidence>
<dbReference type="GO" id="GO:0016020">
    <property type="term" value="C:membrane"/>
    <property type="evidence" value="ECO:0007669"/>
    <property type="project" value="InterPro"/>
</dbReference>
<keyword evidence="2" id="KW-0812">Transmembrane</keyword>
<dbReference type="Proteomes" id="UP000614601">
    <property type="component" value="Unassembled WGS sequence"/>
</dbReference>
<keyword evidence="2" id="KW-0472">Membrane</keyword>
<reference evidence="4" key="1">
    <citation type="submission" date="2020-09" db="EMBL/GenBank/DDBJ databases">
        <authorList>
            <person name="Kikuchi T."/>
        </authorList>
    </citation>
    <scope>NUCLEOTIDE SEQUENCE</scope>
    <source>
        <strain evidence="4">SH1</strain>
    </source>
</reference>
<dbReference type="OrthoDB" id="6270617at2759"/>
<feature type="chain" id="PRO_5036408499" evidence="3">
    <location>
        <begin position="18"/>
        <end position="367"/>
    </location>
</feature>
<dbReference type="Proteomes" id="UP000783686">
    <property type="component" value="Unassembled WGS sequence"/>
</dbReference>
<dbReference type="Pfam" id="PF06809">
    <property type="entry name" value="NPDC1"/>
    <property type="match status" value="1"/>
</dbReference>
<keyword evidence="2" id="KW-1133">Transmembrane helix</keyword>
<proteinExistence type="predicted"/>
<keyword evidence="3" id="KW-0732">Signal</keyword>
<evidence type="ECO:0000256" key="1">
    <source>
        <dbReference type="SAM" id="MobiDB-lite"/>
    </source>
</evidence>
<dbReference type="EMBL" id="CAJFCW020000006">
    <property type="protein sequence ID" value="CAG9123245.1"/>
    <property type="molecule type" value="Genomic_DNA"/>
</dbReference>
<gene>
    <name evidence="4" type="ORF">BOKJ2_LOCUS12180</name>
</gene>
<sequence>MWHVAALLLGLLSSTRAVSAQAYYSEGGPSPQQEAQNSLERIVGQLQALREAEQVAQSYDQQIPVGLSEEAEYQDNAEPLRRLSQYLNPQQYDEPLDYQQLQNLVQESQPVQEPVEEVEPQKEQQVDQQQVEQQQVEQQQDKQLEKQLEQLPDQQVPEAEQGEQVADQEVPEVPSAPLTAQKKGQYEFVEFVEPHAKILKNQQVLDKRAPAMELQRPGGLFGIFGNSSNVVFIAVVTMCCVASVVGVVGGAYYFNTVRKQREEAFDDFTRYSPAGPGRDMLRKGKGFAGSPVAESGDESLAYKAQLHHYQQTKQKIIGDEGLNDDHSDKSDDENEDLEEHNFSVYECPGLAPTGDIEVQNPNFSQNP</sequence>
<comment type="caution">
    <text evidence="4">The sequence shown here is derived from an EMBL/GenBank/DDBJ whole genome shotgun (WGS) entry which is preliminary data.</text>
</comment>
<keyword evidence="5" id="KW-1185">Reference proteome</keyword>
<feature type="signal peptide" evidence="3">
    <location>
        <begin position="1"/>
        <end position="17"/>
    </location>
</feature>
<feature type="region of interest" description="Disordered" evidence="1">
    <location>
        <begin position="109"/>
        <end position="142"/>
    </location>
</feature>